<gene>
    <name evidence="1" type="ORF">M378DRAFT_16497</name>
</gene>
<proteinExistence type="predicted"/>
<accession>A0A0C2WK52</accession>
<evidence type="ECO:0000313" key="2">
    <source>
        <dbReference type="Proteomes" id="UP000054549"/>
    </source>
</evidence>
<dbReference type="EMBL" id="KN818384">
    <property type="protein sequence ID" value="KIL57056.1"/>
    <property type="molecule type" value="Genomic_DNA"/>
</dbReference>
<reference evidence="1 2" key="1">
    <citation type="submission" date="2014-04" db="EMBL/GenBank/DDBJ databases">
        <title>Evolutionary Origins and Diversification of the Mycorrhizal Mutualists.</title>
        <authorList>
            <consortium name="DOE Joint Genome Institute"/>
            <consortium name="Mycorrhizal Genomics Consortium"/>
            <person name="Kohler A."/>
            <person name="Kuo A."/>
            <person name="Nagy L.G."/>
            <person name="Floudas D."/>
            <person name="Copeland A."/>
            <person name="Barry K.W."/>
            <person name="Cichocki N."/>
            <person name="Veneault-Fourrey C."/>
            <person name="LaButti K."/>
            <person name="Lindquist E.A."/>
            <person name="Lipzen A."/>
            <person name="Lundell T."/>
            <person name="Morin E."/>
            <person name="Murat C."/>
            <person name="Riley R."/>
            <person name="Ohm R."/>
            <person name="Sun H."/>
            <person name="Tunlid A."/>
            <person name="Henrissat B."/>
            <person name="Grigoriev I.V."/>
            <person name="Hibbett D.S."/>
            <person name="Martin F."/>
        </authorList>
    </citation>
    <scope>NUCLEOTIDE SEQUENCE [LARGE SCALE GENOMIC DNA]</scope>
    <source>
        <strain evidence="1 2">Koide BX008</strain>
    </source>
</reference>
<evidence type="ECO:0000313" key="1">
    <source>
        <dbReference type="EMBL" id="KIL57056.1"/>
    </source>
</evidence>
<dbReference type="Proteomes" id="UP000054549">
    <property type="component" value="Unassembled WGS sequence"/>
</dbReference>
<protein>
    <submittedName>
        <fullName evidence="1">Uncharacterized protein</fullName>
    </submittedName>
</protein>
<dbReference type="AlphaFoldDB" id="A0A0C2WK52"/>
<dbReference type="HOGENOM" id="CLU_1570218_0_0_1"/>
<organism evidence="1 2">
    <name type="scientific">Amanita muscaria (strain Koide BX008)</name>
    <dbReference type="NCBI Taxonomy" id="946122"/>
    <lineage>
        <taxon>Eukaryota</taxon>
        <taxon>Fungi</taxon>
        <taxon>Dikarya</taxon>
        <taxon>Basidiomycota</taxon>
        <taxon>Agaricomycotina</taxon>
        <taxon>Agaricomycetes</taxon>
        <taxon>Agaricomycetidae</taxon>
        <taxon>Agaricales</taxon>
        <taxon>Pluteineae</taxon>
        <taxon>Amanitaceae</taxon>
        <taxon>Amanita</taxon>
    </lineage>
</organism>
<keyword evidence="2" id="KW-1185">Reference proteome</keyword>
<sequence length="170" mass="19084">MSSPTIPSYVFPDTHSPSPTLLIPTPITLPVLAPLPVSTHYIPVNNKEIAYWSNEGVTTQFSTTEYYPPRPMSTSPGPPTSPHWIPVSPPPPPLQSHPHISSYLPYSYHPWSLLQSARNPALFDLLEMFQNITHMEFHTPGMQQIQDHLTVDLTLHMLKHGIETDNLTGF</sequence>
<name>A0A0C2WK52_AMAMK</name>
<dbReference type="InParanoid" id="A0A0C2WK52"/>